<proteinExistence type="predicted"/>
<protein>
    <submittedName>
        <fullName evidence="1">Uncharacterized protein</fullName>
    </submittedName>
</protein>
<evidence type="ECO:0000313" key="2">
    <source>
        <dbReference type="Proteomes" id="UP000307440"/>
    </source>
</evidence>
<name>A0A5C3KJU9_COPMA</name>
<accession>A0A5C3KJU9</accession>
<evidence type="ECO:0000313" key="1">
    <source>
        <dbReference type="EMBL" id="TFK20133.1"/>
    </source>
</evidence>
<dbReference type="EMBL" id="ML210311">
    <property type="protein sequence ID" value="TFK20133.1"/>
    <property type="molecule type" value="Genomic_DNA"/>
</dbReference>
<dbReference type="AlphaFoldDB" id="A0A5C3KJU9"/>
<reference evidence="1 2" key="1">
    <citation type="journal article" date="2019" name="Nat. Ecol. Evol.">
        <title>Megaphylogeny resolves global patterns of mushroom evolution.</title>
        <authorList>
            <person name="Varga T."/>
            <person name="Krizsan K."/>
            <person name="Foldi C."/>
            <person name="Dima B."/>
            <person name="Sanchez-Garcia M."/>
            <person name="Sanchez-Ramirez S."/>
            <person name="Szollosi G.J."/>
            <person name="Szarkandi J.G."/>
            <person name="Papp V."/>
            <person name="Albert L."/>
            <person name="Andreopoulos W."/>
            <person name="Angelini C."/>
            <person name="Antonin V."/>
            <person name="Barry K.W."/>
            <person name="Bougher N.L."/>
            <person name="Buchanan P."/>
            <person name="Buyck B."/>
            <person name="Bense V."/>
            <person name="Catcheside P."/>
            <person name="Chovatia M."/>
            <person name="Cooper J."/>
            <person name="Damon W."/>
            <person name="Desjardin D."/>
            <person name="Finy P."/>
            <person name="Geml J."/>
            <person name="Haridas S."/>
            <person name="Hughes K."/>
            <person name="Justo A."/>
            <person name="Karasinski D."/>
            <person name="Kautmanova I."/>
            <person name="Kiss B."/>
            <person name="Kocsube S."/>
            <person name="Kotiranta H."/>
            <person name="LaButti K.M."/>
            <person name="Lechner B.E."/>
            <person name="Liimatainen K."/>
            <person name="Lipzen A."/>
            <person name="Lukacs Z."/>
            <person name="Mihaltcheva S."/>
            <person name="Morgado L.N."/>
            <person name="Niskanen T."/>
            <person name="Noordeloos M.E."/>
            <person name="Ohm R.A."/>
            <person name="Ortiz-Santana B."/>
            <person name="Ovrebo C."/>
            <person name="Racz N."/>
            <person name="Riley R."/>
            <person name="Savchenko A."/>
            <person name="Shiryaev A."/>
            <person name="Soop K."/>
            <person name="Spirin V."/>
            <person name="Szebenyi C."/>
            <person name="Tomsovsky M."/>
            <person name="Tulloss R.E."/>
            <person name="Uehling J."/>
            <person name="Grigoriev I.V."/>
            <person name="Vagvolgyi C."/>
            <person name="Papp T."/>
            <person name="Martin F.M."/>
            <person name="Miettinen O."/>
            <person name="Hibbett D.S."/>
            <person name="Nagy L.G."/>
        </authorList>
    </citation>
    <scope>NUCLEOTIDE SEQUENCE [LARGE SCALE GENOMIC DNA]</scope>
    <source>
        <strain evidence="1 2">CBS 121175</strain>
    </source>
</reference>
<gene>
    <name evidence="1" type="ORF">FA15DRAFT_673806</name>
</gene>
<organism evidence="1 2">
    <name type="scientific">Coprinopsis marcescibilis</name>
    <name type="common">Agaric fungus</name>
    <name type="synonym">Psathyrella marcescibilis</name>
    <dbReference type="NCBI Taxonomy" id="230819"/>
    <lineage>
        <taxon>Eukaryota</taxon>
        <taxon>Fungi</taxon>
        <taxon>Dikarya</taxon>
        <taxon>Basidiomycota</taxon>
        <taxon>Agaricomycotina</taxon>
        <taxon>Agaricomycetes</taxon>
        <taxon>Agaricomycetidae</taxon>
        <taxon>Agaricales</taxon>
        <taxon>Agaricineae</taxon>
        <taxon>Psathyrellaceae</taxon>
        <taxon>Coprinopsis</taxon>
    </lineage>
</organism>
<sequence length="138" mass="15370">MPPVQPPFPSFGLALSRLSSSNQIEVPSLRTVASTNATVDFMKTVDCRSESYYEYGLYQSGDEDSSVNDDEEEEDLWFPKPFDAGLSHPTSAVCMSAVGVMKDPCRYKVVPSKLTNLWAVLLRSLKRKTFHRVATLTS</sequence>
<keyword evidence="2" id="KW-1185">Reference proteome</keyword>
<dbReference type="Proteomes" id="UP000307440">
    <property type="component" value="Unassembled WGS sequence"/>
</dbReference>